<evidence type="ECO:0000256" key="1">
    <source>
        <dbReference type="ARBA" id="ARBA00004651"/>
    </source>
</evidence>
<evidence type="ECO:0000256" key="2">
    <source>
        <dbReference type="ARBA" id="ARBA00006679"/>
    </source>
</evidence>
<dbReference type="RefSeq" id="WP_103221809.1">
    <property type="nucleotide sequence ID" value="NZ_PPCN01000002.1"/>
</dbReference>
<comment type="similarity">
    <text evidence="2">Belongs to the DoxX family.</text>
</comment>
<evidence type="ECO:0000256" key="7">
    <source>
        <dbReference type="SAM" id="Phobius"/>
    </source>
</evidence>
<feature type="transmembrane region" description="Helical" evidence="7">
    <location>
        <begin position="89"/>
        <end position="109"/>
    </location>
</feature>
<proteinExistence type="inferred from homology"/>
<comment type="caution">
    <text evidence="8">The sequence shown here is derived from an EMBL/GenBank/DDBJ whole genome shotgun (WGS) entry which is preliminary data.</text>
</comment>
<feature type="transmembrane region" description="Helical" evidence="7">
    <location>
        <begin position="21"/>
        <end position="42"/>
    </location>
</feature>
<comment type="subcellular location">
    <subcellularLocation>
        <location evidence="1">Cell membrane</location>
        <topology evidence="1">Multi-pass membrane protein</topology>
    </subcellularLocation>
</comment>
<keyword evidence="3" id="KW-1003">Cell membrane</keyword>
<evidence type="ECO:0000256" key="5">
    <source>
        <dbReference type="ARBA" id="ARBA00022989"/>
    </source>
</evidence>
<dbReference type="InterPro" id="IPR051907">
    <property type="entry name" value="DoxX-like_oxidoreductase"/>
</dbReference>
<evidence type="ECO:0000256" key="6">
    <source>
        <dbReference type="ARBA" id="ARBA00023136"/>
    </source>
</evidence>
<feature type="transmembrane region" description="Helical" evidence="7">
    <location>
        <begin position="115"/>
        <end position="137"/>
    </location>
</feature>
<feature type="transmembrane region" description="Helical" evidence="7">
    <location>
        <begin position="62"/>
        <end position="82"/>
    </location>
</feature>
<organism evidence="8 9">
    <name type="scientific">Roseibium marinum</name>
    <dbReference type="NCBI Taxonomy" id="281252"/>
    <lineage>
        <taxon>Bacteria</taxon>
        <taxon>Pseudomonadati</taxon>
        <taxon>Pseudomonadota</taxon>
        <taxon>Alphaproteobacteria</taxon>
        <taxon>Hyphomicrobiales</taxon>
        <taxon>Stappiaceae</taxon>
        <taxon>Roseibium</taxon>
    </lineage>
</organism>
<dbReference type="InterPro" id="IPR032808">
    <property type="entry name" value="DoxX"/>
</dbReference>
<reference evidence="8 9" key="1">
    <citation type="submission" date="2018-01" db="EMBL/GenBank/DDBJ databases">
        <title>Genomic Encyclopedia of Archaeal and Bacterial Type Strains, Phase II (KMG-II): from individual species to whole genera.</title>
        <authorList>
            <person name="Goeker M."/>
        </authorList>
    </citation>
    <scope>NUCLEOTIDE SEQUENCE [LARGE SCALE GENOMIC DNA]</scope>
    <source>
        <strain evidence="8 9">DSM 17023</strain>
    </source>
</reference>
<dbReference type="EMBL" id="PPCN01000002">
    <property type="protein sequence ID" value="POF32826.1"/>
    <property type="molecule type" value="Genomic_DNA"/>
</dbReference>
<evidence type="ECO:0000313" key="9">
    <source>
        <dbReference type="Proteomes" id="UP000236959"/>
    </source>
</evidence>
<accession>A0A2S3UYQ8</accession>
<sequence length="148" mass="15452">MANLDVTSVPERTSTLIDRNLNGALPLAGRLLIAPLFLLSGLTKLGAAESTIAWISASGLPFATLAYVGAVAVEILGSIALIAGYKTRYVAAIMALFTIAAALAFHNALGDQNQFIHFFKNISIAGGLLQIAAYGAGRYSVDALTKRT</sequence>
<dbReference type="GO" id="GO:0005886">
    <property type="term" value="C:plasma membrane"/>
    <property type="evidence" value="ECO:0007669"/>
    <property type="project" value="UniProtKB-SubCell"/>
</dbReference>
<evidence type="ECO:0000313" key="8">
    <source>
        <dbReference type="EMBL" id="POF32826.1"/>
    </source>
</evidence>
<evidence type="ECO:0000256" key="3">
    <source>
        <dbReference type="ARBA" id="ARBA00022475"/>
    </source>
</evidence>
<keyword evidence="9" id="KW-1185">Reference proteome</keyword>
<dbReference type="PANTHER" id="PTHR33452">
    <property type="entry name" value="OXIDOREDUCTASE CATD-RELATED"/>
    <property type="match status" value="1"/>
</dbReference>
<dbReference type="Proteomes" id="UP000236959">
    <property type="component" value="Unassembled WGS sequence"/>
</dbReference>
<name>A0A2S3UYQ8_9HYPH</name>
<protein>
    <submittedName>
        <fullName evidence="8">Putative oxidoreductase</fullName>
    </submittedName>
</protein>
<gene>
    <name evidence="8" type="ORF">CLV41_102231</name>
</gene>
<keyword evidence="5 7" id="KW-1133">Transmembrane helix</keyword>
<dbReference type="OrthoDB" id="9810206at2"/>
<dbReference type="PANTHER" id="PTHR33452:SF1">
    <property type="entry name" value="INNER MEMBRANE PROTEIN YPHA-RELATED"/>
    <property type="match status" value="1"/>
</dbReference>
<evidence type="ECO:0000256" key="4">
    <source>
        <dbReference type="ARBA" id="ARBA00022692"/>
    </source>
</evidence>
<dbReference type="Pfam" id="PF07681">
    <property type="entry name" value="DoxX"/>
    <property type="match status" value="1"/>
</dbReference>
<dbReference type="AlphaFoldDB" id="A0A2S3UYQ8"/>
<keyword evidence="4 7" id="KW-0812">Transmembrane</keyword>
<keyword evidence="6 7" id="KW-0472">Membrane</keyword>